<feature type="chain" id="PRO_5012034709" evidence="1">
    <location>
        <begin position="30"/>
        <end position="236"/>
    </location>
</feature>
<dbReference type="Proteomes" id="UP000197024">
    <property type="component" value="Chromosome"/>
</dbReference>
<dbReference type="InterPro" id="IPR023614">
    <property type="entry name" value="Porin_dom_sf"/>
</dbReference>
<dbReference type="AlphaFoldDB" id="A0A1Z3M0G7"/>
<reference evidence="2 3" key="1">
    <citation type="submission" date="2017-06" db="EMBL/GenBank/DDBJ databases">
        <title>Biodegradation of gentamicin by bacterial consortia AMQD4 in synthetic medium and raw gentamicin sewage.</title>
        <authorList>
            <person name="Chang H."/>
            <person name="Feng Y."/>
            <person name="Li Z."/>
            <person name="Xue J."/>
            <person name="Cheng D."/>
        </authorList>
    </citation>
    <scope>NUCLEOTIDE SEQUENCE [LARGE SCALE GENOMIC DNA]</scope>
    <source>
        <strain evidence="2 3">BZC3</strain>
    </source>
</reference>
<dbReference type="RefSeq" id="WP_088411439.1">
    <property type="nucleotide sequence ID" value="NZ_CP021995.1"/>
</dbReference>
<feature type="signal peptide" evidence="1">
    <location>
        <begin position="1"/>
        <end position="29"/>
    </location>
</feature>
<dbReference type="Gene3D" id="2.40.160.10">
    <property type="entry name" value="Porin"/>
    <property type="match status" value="1"/>
</dbReference>
<dbReference type="SUPFAM" id="SSF56935">
    <property type="entry name" value="Porins"/>
    <property type="match status" value="1"/>
</dbReference>
<dbReference type="Pfam" id="PF09694">
    <property type="entry name" value="Gcw_chp"/>
    <property type="match status" value="1"/>
</dbReference>
<evidence type="ECO:0000313" key="3">
    <source>
        <dbReference type="Proteomes" id="UP000197024"/>
    </source>
</evidence>
<keyword evidence="1" id="KW-0732">Signal</keyword>
<sequence length="236" mass="25420">MRILTTALKTTVLATAPLLILASTAQAQAQDMPGRWSFSAGAASDNRSKDASKSDGDPFVWGAAEWESDSGLFYVSPAAETIKSGGSELEVELAGGVRPQWAGFDFDLNVAHKWRVDANPGYDANAWEFTADMKRSIGPASARLRLQHSPDGAGSVKSWTWVAVRGGWDFTDKLNVSAEIGRREQDNSVDYTGYNIGASYALTRNLEADLRWHGTNAKVPGEQYADALVAGISVSF</sequence>
<dbReference type="InterPro" id="IPR010239">
    <property type="entry name" value="CHP02001"/>
</dbReference>
<protein>
    <submittedName>
        <fullName evidence="2">Uncharacterized protein</fullName>
    </submittedName>
</protein>
<name>A0A1Z3M0G7_BREDI</name>
<dbReference type="EMBL" id="CP021995">
    <property type="protein sequence ID" value="ASD27938.1"/>
    <property type="molecule type" value="Genomic_DNA"/>
</dbReference>
<dbReference type="STRING" id="293.GCA_000988015_00890"/>
<proteinExistence type="predicted"/>
<reference evidence="2 3" key="2">
    <citation type="submission" date="2017-06" db="EMBL/GenBank/DDBJ databases">
        <authorList>
            <person name="Kim H.J."/>
            <person name="Triplett B.A."/>
        </authorList>
    </citation>
    <scope>NUCLEOTIDE SEQUENCE [LARGE SCALE GENOMIC DNA]</scope>
    <source>
        <strain evidence="2 3">BZC3</strain>
    </source>
</reference>
<dbReference type="NCBIfam" id="TIGR02001">
    <property type="entry name" value="gcw_chp"/>
    <property type="match status" value="1"/>
</dbReference>
<evidence type="ECO:0000256" key="1">
    <source>
        <dbReference type="SAM" id="SignalP"/>
    </source>
</evidence>
<organism evidence="2 3">
    <name type="scientific">Brevundimonas diminuta</name>
    <name type="common">Pseudomonas diminuta</name>
    <dbReference type="NCBI Taxonomy" id="293"/>
    <lineage>
        <taxon>Bacteria</taxon>
        <taxon>Pseudomonadati</taxon>
        <taxon>Pseudomonadota</taxon>
        <taxon>Alphaproteobacteria</taxon>
        <taxon>Caulobacterales</taxon>
        <taxon>Caulobacteraceae</taxon>
        <taxon>Brevundimonas</taxon>
    </lineage>
</organism>
<evidence type="ECO:0000313" key="2">
    <source>
        <dbReference type="EMBL" id="ASD27938.1"/>
    </source>
</evidence>
<accession>A0A1Z3M0G7</accession>
<gene>
    <name evidence="2" type="ORF">CD943_14215</name>
</gene>